<dbReference type="Proteomes" id="UP000218164">
    <property type="component" value="Unassembled WGS sequence"/>
</dbReference>
<protein>
    <submittedName>
        <fullName evidence="1">Uncharacterized protein</fullName>
    </submittedName>
</protein>
<reference evidence="1 2" key="1">
    <citation type="journal article" date="2017" name="BMC Genomics">
        <title>Genomic analysis of methanogenic archaea reveals a shift towards energy conservation.</title>
        <authorList>
            <person name="Gilmore S.P."/>
            <person name="Henske J.K."/>
            <person name="Sexton J.A."/>
            <person name="Solomon K.V."/>
            <person name="Seppala S."/>
            <person name="Yoo J.I."/>
            <person name="Huyett L.M."/>
            <person name="Pressman A."/>
            <person name="Cogan J.Z."/>
            <person name="Kivenson V."/>
            <person name="Peng X."/>
            <person name="Tan Y."/>
            <person name="Valentine D.L."/>
            <person name="O'Malley M.A."/>
        </authorList>
    </citation>
    <scope>NUCLEOTIDE SEQUENCE [LARGE SCALE GENOMIC DNA]</scope>
    <source>
        <strain evidence="1 2">MC-15</strain>
    </source>
</reference>
<evidence type="ECO:0000313" key="1">
    <source>
        <dbReference type="EMBL" id="PAV11095.1"/>
    </source>
</evidence>
<organism evidence="1 2">
    <name type="scientific">Methanosarcina spelaei</name>
    <dbReference type="NCBI Taxonomy" id="1036679"/>
    <lineage>
        <taxon>Archaea</taxon>
        <taxon>Methanobacteriati</taxon>
        <taxon>Methanobacteriota</taxon>
        <taxon>Stenosarchaea group</taxon>
        <taxon>Methanomicrobia</taxon>
        <taxon>Methanosarcinales</taxon>
        <taxon>Methanosarcinaceae</taxon>
        <taxon>Methanosarcina</taxon>
    </lineage>
</organism>
<dbReference type="EMBL" id="LMVP01000530">
    <property type="protein sequence ID" value="PAV11095.1"/>
    <property type="molecule type" value="Genomic_DNA"/>
</dbReference>
<keyword evidence="2" id="KW-1185">Reference proteome</keyword>
<sequence>MLNAEKNSNQYKFIEGYGQDVLPIIRESNHPISVATVQSHCINLLYKLNSYKIELWIVRNFYARAF</sequence>
<accession>A0A2A2HP17</accession>
<evidence type="ECO:0000313" key="2">
    <source>
        <dbReference type="Proteomes" id="UP000218164"/>
    </source>
</evidence>
<proteinExistence type="predicted"/>
<comment type="caution">
    <text evidence="1">The sequence shown here is derived from an EMBL/GenBank/DDBJ whole genome shotgun (WGS) entry which is preliminary data.</text>
</comment>
<gene>
    <name evidence="1" type="ORF">ASJ81_11250</name>
</gene>
<name>A0A2A2HP17_9EURY</name>
<dbReference type="AlphaFoldDB" id="A0A2A2HP17"/>